<keyword evidence="3" id="KW-1185">Reference proteome</keyword>
<gene>
    <name evidence="2" type="ORF">F3J37_01675</name>
</gene>
<dbReference type="Pfam" id="PF05932">
    <property type="entry name" value="CesT"/>
    <property type="match status" value="1"/>
</dbReference>
<dbReference type="SUPFAM" id="SSF69635">
    <property type="entry name" value="Type III secretory system chaperone-like"/>
    <property type="match status" value="1"/>
</dbReference>
<dbReference type="Gene3D" id="3.30.1460.10">
    <property type="match status" value="1"/>
</dbReference>
<evidence type="ECO:0000313" key="2">
    <source>
        <dbReference type="EMBL" id="NIG17388.1"/>
    </source>
</evidence>
<dbReference type="InterPro" id="IPR010261">
    <property type="entry name" value="Tir_chaperone"/>
</dbReference>
<evidence type="ECO:0000313" key="3">
    <source>
        <dbReference type="Proteomes" id="UP001515780"/>
    </source>
</evidence>
<comment type="caution">
    <text evidence="2">The sequence shown here is derived from an EMBL/GenBank/DDBJ whole genome shotgun (WGS) entry which is preliminary data.</text>
</comment>
<sequence>MKPEEFYKKLQPLFNQLHIPDIPLNEQGYYTFMLETGQVFLELTEVDTMVMLAFLPLPEKLTTDLLLELLQANLTPDQPSRVILAADKEDKRLCLWIDISTDKIYHEELYQMLEQLNVTMRIISRWFEETEKEKENGQQANQRNIEKSRQAEAMLNKRRR</sequence>
<dbReference type="CDD" id="cd16364">
    <property type="entry name" value="T3SC_I-like"/>
    <property type="match status" value="1"/>
</dbReference>
<name>A0ABX0RLN9_9GAMM</name>
<proteinExistence type="predicted"/>
<protein>
    <submittedName>
        <fullName evidence="2">Uncharacterized protein</fullName>
    </submittedName>
</protein>
<organism evidence="2 3">
    <name type="scientific">Candidatus Pantoea communis</name>
    <dbReference type="NCBI Taxonomy" id="2608354"/>
    <lineage>
        <taxon>Bacteria</taxon>
        <taxon>Pseudomonadati</taxon>
        <taxon>Pseudomonadota</taxon>
        <taxon>Gammaproteobacteria</taxon>
        <taxon>Enterobacterales</taxon>
        <taxon>Erwiniaceae</taxon>
        <taxon>Pantoea</taxon>
    </lineage>
</organism>
<accession>A0ABX0RLN9</accession>
<dbReference type="Proteomes" id="UP001515780">
    <property type="component" value="Unassembled WGS sequence"/>
</dbReference>
<dbReference type="EMBL" id="VWXC01000001">
    <property type="protein sequence ID" value="NIG17388.1"/>
    <property type="molecule type" value="Genomic_DNA"/>
</dbReference>
<feature type="region of interest" description="Disordered" evidence="1">
    <location>
        <begin position="133"/>
        <end position="160"/>
    </location>
</feature>
<dbReference type="RefSeq" id="WP_166718777.1">
    <property type="nucleotide sequence ID" value="NZ_VWXC01000001.1"/>
</dbReference>
<reference evidence="2 3" key="1">
    <citation type="journal article" date="2019" name="bioRxiv">
        <title>Bacteria contribute to plant secondary compound degradation in a generalist herbivore system.</title>
        <authorList>
            <person name="Francoeur C.B."/>
            <person name="Khadempour L."/>
            <person name="Moreira-Soto R.D."/>
            <person name="Gotting K."/>
            <person name="Book A.J."/>
            <person name="Pinto-Tomas A.A."/>
            <person name="Keefover-Ring K."/>
            <person name="Currie C.R."/>
        </authorList>
    </citation>
    <scope>NUCLEOTIDE SEQUENCE [LARGE SCALE GENOMIC DNA]</scope>
    <source>
        <strain evidence="2">Al-1710</strain>
    </source>
</reference>
<evidence type="ECO:0000256" key="1">
    <source>
        <dbReference type="SAM" id="MobiDB-lite"/>
    </source>
</evidence>